<feature type="binding site" evidence="10">
    <location>
        <position position="62"/>
    </location>
    <ligand>
        <name>NAD(+)</name>
        <dbReference type="ChEBI" id="CHEBI:57540"/>
    </ligand>
</feature>
<dbReference type="Pfam" id="PF00056">
    <property type="entry name" value="Ldh_1_N"/>
    <property type="match status" value="1"/>
</dbReference>
<dbReference type="InterPro" id="IPR001236">
    <property type="entry name" value="Lactate/malate_DH_N"/>
</dbReference>
<evidence type="ECO:0000256" key="7">
    <source>
        <dbReference type="ARBA" id="ARBA00023002"/>
    </source>
</evidence>
<feature type="binding site" evidence="10">
    <location>
        <position position="140"/>
    </location>
    <ligand>
        <name>NAD(+)</name>
        <dbReference type="ChEBI" id="CHEBI:57540"/>
    </ligand>
</feature>
<proteinExistence type="inferred from homology"/>
<feature type="binding site" evidence="10">
    <location>
        <position position="165"/>
    </location>
    <ligand>
        <name>beta-D-fructose 1,6-bisphosphate</name>
        <dbReference type="ChEBI" id="CHEBI:32966"/>
        <note>allosteric activator</note>
    </ligand>
</feature>
<feature type="binding site" evidence="12">
    <location>
        <begin position="7"/>
        <end position="12"/>
    </location>
    <ligand>
        <name>NAD(+)</name>
        <dbReference type="ChEBI" id="CHEBI:57540"/>
    </ligand>
</feature>
<dbReference type="PANTHER" id="PTHR43128:SF16">
    <property type="entry name" value="L-LACTATE DEHYDROGENASE"/>
    <property type="match status" value="1"/>
</dbReference>
<reference evidence="15" key="1">
    <citation type="journal article" date="2020" name="mSystems">
        <title>Genome- and Community-Level Interaction Insights into Carbon Utilization and Element Cycling Functions of Hydrothermarchaeota in Hydrothermal Sediment.</title>
        <authorList>
            <person name="Zhou Z."/>
            <person name="Liu Y."/>
            <person name="Xu W."/>
            <person name="Pan J."/>
            <person name="Luo Z.H."/>
            <person name="Li M."/>
        </authorList>
    </citation>
    <scope>NUCLEOTIDE SEQUENCE [LARGE SCALE GENOMIC DNA]</scope>
    <source>
        <strain evidence="15">SpSt-1179</strain>
    </source>
</reference>
<dbReference type="GO" id="GO:0005737">
    <property type="term" value="C:cytoplasm"/>
    <property type="evidence" value="ECO:0007669"/>
    <property type="project" value="UniProtKB-SubCell"/>
</dbReference>
<gene>
    <name evidence="10" type="primary">ldh</name>
    <name evidence="15" type="ORF">ENN47_12075</name>
</gene>
<dbReference type="Pfam" id="PF02866">
    <property type="entry name" value="Ldh_1_C"/>
    <property type="match status" value="1"/>
</dbReference>
<name>A0A7C1H5A9_9BACT</name>
<feature type="binding site" evidence="12">
    <location>
        <position position="92"/>
    </location>
    <ligand>
        <name>NAD(+)</name>
        <dbReference type="ChEBI" id="CHEBI:57540"/>
    </ligand>
</feature>
<dbReference type="GO" id="GO:0006089">
    <property type="term" value="P:lactate metabolic process"/>
    <property type="evidence" value="ECO:0007669"/>
    <property type="project" value="TreeGrafter"/>
</dbReference>
<comment type="caution">
    <text evidence="10">Lacks conserved residue(s) required for the propagation of feature annotation.</text>
</comment>
<feature type="binding site" evidence="10">
    <location>
        <position position="79"/>
    </location>
    <ligand>
        <name>substrate</name>
    </ligand>
</feature>
<evidence type="ECO:0000256" key="2">
    <source>
        <dbReference type="ARBA" id="ARBA00006054"/>
    </source>
</evidence>
<dbReference type="InterPro" id="IPR001557">
    <property type="entry name" value="L-lactate/malate_DH"/>
</dbReference>
<dbReference type="InterPro" id="IPR015955">
    <property type="entry name" value="Lactate_DH/Glyco_Ohase_4_C"/>
</dbReference>
<dbReference type="EMBL" id="DSBT01000374">
    <property type="protein sequence ID" value="HDP78885.1"/>
    <property type="molecule type" value="Genomic_DNA"/>
</dbReference>
<evidence type="ECO:0000256" key="3">
    <source>
        <dbReference type="ARBA" id="ARBA00011881"/>
    </source>
</evidence>
<comment type="similarity">
    <text evidence="2 10">Belongs to the LDH/MDH superfamily. LDH family.</text>
</comment>
<evidence type="ECO:0000256" key="4">
    <source>
        <dbReference type="ARBA" id="ARBA00012967"/>
    </source>
</evidence>
<feature type="binding site" evidence="10 12">
    <location>
        <begin position="115"/>
        <end position="117"/>
    </location>
    <ligand>
        <name>NAD(+)</name>
        <dbReference type="ChEBI" id="CHEBI:57540"/>
    </ligand>
</feature>
<dbReference type="PIRSF" id="PIRSF000102">
    <property type="entry name" value="Lac_mal_DH"/>
    <property type="match status" value="1"/>
</dbReference>
<feature type="binding site" evidence="10">
    <location>
        <position position="11"/>
    </location>
    <ligand>
        <name>NAD(+)</name>
        <dbReference type="ChEBI" id="CHEBI:57540"/>
    </ligand>
</feature>
<comment type="activity regulation">
    <text evidence="10">Allosterically activated by fructose 1,6-bisphosphate (FBP).</text>
</comment>
<dbReference type="UniPathway" id="UPA00554">
    <property type="reaction ID" value="UER00611"/>
</dbReference>
<dbReference type="SUPFAM" id="SSF56327">
    <property type="entry name" value="LDH C-terminal domain-like"/>
    <property type="match status" value="1"/>
</dbReference>
<comment type="catalytic activity">
    <reaction evidence="9 10">
        <text>(S)-lactate + NAD(+) = pyruvate + NADH + H(+)</text>
        <dbReference type="Rhea" id="RHEA:23444"/>
        <dbReference type="ChEBI" id="CHEBI:15361"/>
        <dbReference type="ChEBI" id="CHEBI:15378"/>
        <dbReference type="ChEBI" id="CHEBI:16651"/>
        <dbReference type="ChEBI" id="CHEBI:57540"/>
        <dbReference type="ChEBI" id="CHEBI:57945"/>
        <dbReference type="EC" id="1.1.1.27"/>
    </reaction>
</comment>
<dbReference type="NCBIfam" id="TIGR01771">
    <property type="entry name" value="L-LDH-NAD"/>
    <property type="match status" value="1"/>
</dbReference>
<feature type="binding site" evidence="10">
    <location>
        <position position="227"/>
    </location>
    <ligand>
        <name>substrate</name>
    </ligand>
</feature>
<comment type="pathway">
    <text evidence="1 10">Fermentation; pyruvate fermentation to lactate; (S)-lactate from pyruvate: step 1/1.</text>
</comment>
<dbReference type="GO" id="GO:0006096">
    <property type="term" value="P:glycolytic process"/>
    <property type="evidence" value="ECO:0007669"/>
    <property type="project" value="UniProtKB-UniRule"/>
</dbReference>
<keyword evidence="8 10" id="KW-0520">NAD</keyword>
<comment type="subcellular location">
    <subcellularLocation>
        <location evidence="10">Cytoplasm</location>
    </subcellularLocation>
</comment>
<dbReference type="AlphaFoldDB" id="A0A7C1H5A9"/>
<dbReference type="SUPFAM" id="SSF51735">
    <property type="entry name" value="NAD(P)-binding Rossmann-fold domains"/>
    <property type="match status" value="1"/>
</dbReference>
<feature type="domain" description="Lactate/malate dehydrogenase N-terminal" evidence="13">
    <location>
        <begin position="1"/>
        <end position="139"/>
    </location>
</feature>
<dbReference type="CDD" id="cd05292">
    <property type="entry name" value="LDH_2"/>
    <property type="match status" value="1"/>
</dbReference>
<keyword evidence="7 10" id="KW-0560">Oxidoreductase</keyword>
<accession>A0A7C1H5A9</accession>
<evidence type="ECO:0000256" key="6">
    <source>
        <dbReference type="ARBA" id="ARBA00022533"/>
    </source>
</evidence>
<dbReference type="Gene3D" id="3.90.110.10">
    <property type="entry name" value="Lactate dehydrogenase/glycoside hydrolase, family 4, C-terminal"/>
    <property type="match status" value="1"/>
</dbReference>
<dbReference type="NCBIfam" id="NF000824">
    <property type="entry name" value="PRK00066.1"/>
    <property type="match status" value="1"/>
</dbReference>
<evidence type="ECO:0000256" key="12">
    <source>
        <dbReference type="PIRSR" id="PIRSR000102-3"/>
    </source>
</evidence>
<sequence length="310" mass="33435">MKVTIIGAGMVGSSIAYATMIKGIAREIALVDVNTELAVGQAMDLSHGNAYVRPVKISGGSYSVSADSDVVVITAGRPQKEGESRLQLLKDNAEIVESAVDESLSFSREPIFLVVSNPVDVLTWVAWKKSGFPRNRVIGSGTTLDTARLRQSIADHCELDPRNVHAYVIGEHGDSEIVNWSNADVAGIPLSDFCSSCNRNCGDSLFEKLFEQTKNAAYRIIEKKGSTYYGIGLAVSKVLSTILNNQRSVLTVSSVHEEFEGLRDVPFSVPTILGRNGVERVLRISLSENETEGLSRSAGIIASAVESLMK</sequence>
<feature type="binding site" evidence="10">
    <location>
        <begin position="145"/>
        <end position="148"/>
    </location>
    <ligand>
        <name>substrate</name>
    </ligand>
</feature>
<keyword evidence="6 10" id="KW-0021">Allosteric enzyme</keyword>
<evidence type="ECO:0000256" key="9">
    <source>
        <dbReference type="ARBA" id="ARBA00049258"/>
    </source>
</evidence>
<feature type="binding site" evidence="10">
    <location>
        <begin position="117"/>
        <end position="120"/>
    </location>
    <ligand>
        <name>substrate</name>
    </ligand>
</feature>
<evidence type="ECO:0000256" key="8">
    <source>
        <dbReference type="ARBA" id="ARBA00023027"/>
    </source>
</evidence>
<feature type="modified residue" description="Phosphotyrosine" evidence="10">
    <location>
        <position position="218"/>
    </location>
</feature>
<feature type="active site" description="Proton acceptor" evidence="10 11">
    <location>
        <position position="172"/>
    </location>
</feature>
<feature type="binding site" evidence="10">
    <location>
        <position position="98"/>
    </location>
    <ligand>
        <name>NAD(+)</name>
        <dbReference type="ChEBI" id="CHEBI:57540"/>
    </ligand>
</feature>
<dbReference type="Gene3D" id="3.40.50.720">
    <property type="entry name" value="NAD(P)-binding Rossmann-like Domain"/>
    <property type="match status" value="1"/>
</dbReference>
<feature type="binding site" evidence="10">
    <location>
        <position position="85"/>
    </location>
    <ligand>
        <name>substrate</name>
    </ligand>
</feature>
<dbReference type="GO" id="GO:0004459">
    <property type="term" value="F:L-lactate dehydrogenase (NAD+) activity"/>
    <property type="evidence" value="ECO:0007669"/>
    <property type="project" value="UniProtKB-UniRule"/>
</dbReference>
<feature type="binding site" evidence="10">
    <location>
        <position position="150"/>
    </location>
    <ligand>
        <name>beta-D-fructose 1,6-bisphosphate</name>
        <dbReference type="ChEBI" id="CHEBI:32966"/>
        <note>allosteric activator</note>
    </ligand>
</feature>
<evidence type="ECO:0000259" key="14">
    <source>
        <dbReference type="Pfam" id="PF02866"/>
    </source>
</evidence>
<evidence type="ECO:0000256" key="1">
    <source>
        <dbReference type="ARBA" id="ARBA00004843"/>
    </source>
</evidence>
<comment type="caution">
    <text evidence="15">The sequence shown here is derived from an EMBL/GenBank/DDBJ whole genome shotgun (WGS) entry which is preliminary data.</text>
</comment>
<comment type="function">
    <text evidence="10">Catalyzes the conversion of lactate to pyruvate.</text>
</comment>
<feature type="binding site" evidence="10 12">
    <location>
        <position position="32"/>
    </location>
    <ligand>
        <name>NAD(+)</name>
        <dbReference type="ChEBI" id="CHEBI:57540"/>
    </ligand>
</feature>
<dbReference type="PANTHER" id="PTHR43128">
    <property type="entry name" value="L-2-HYDROXYCARBOXYLATE DEHYDROGENASE (NAD(P)(+))"/>
    <property type="match status" value="1"/>
</dbReference>
<organism evidence="15">
    <name type="scientific">Mesotoga infera</name>
    <dbReference type="NCBI Taxonomy" id="1236046"/>
    <lineage>
        <taxon>Bacteria</taxon>
        <taxon>Thermotogati</taxon>
        <taxon>Thermotogota</taxon>
        <taxon>Thermotogae</taxon>
        <taxon>Kosmotogales</taxon>
        <taxon>Kosmotogaceae</taxon>
        <taxon>Mesotoga</taxon>
    </lineage>
</organism>
<evidence type="ECO:0000256" key="10">
    <source>
        <dbReference type="HAMAP-Rule" id="MF_00488"/>
    </source>
</evidence>
<evidence type="ECO:0000256" key="11">
    <source>
        <dbReference type="PIRSR" id="PIRSR000102-1"/>
    </source>
</evidence>
<keyword evidence="10" id="KW-0597">Phosphoprotein</keyword>
<comment type="subunit">
    <text evidence="3 10">Homotetramer.</text>
</comment>
<evidence type="ECO:0000256" key="5">
    <source>
        <dbReference type="ARBA" id="ARBA00016495"/>
    </source>
</evidence>
<protein>
    <recommendedName>
        <fullName evidence="5 10">L-lactate dehydrogenase</fullName>
        <shortName evidence="10">L-LDH</shortName>
        <ecNumber evidence="4 10">1.1.1.27</ecNumber>
    </recommendedName>
</protein>
<dbReference type="InterPro" id="IPR022383">
    <property type="entry name" value="Lactate/malate_DH_C"/>
</dbReference>
<dbReference type="EC" id="1.1.1.27" evidence="4 10"/>
<dbReference type="InterPro" id="IPR036291">
    <property type="entry name" value="NAD(P)-bd_dom_sf"/>
</dbReference>
<keyword evidence="10" id="KW-0963">Cytoplasm</keyword>
<dbReference type="Proteomes" id="UP000886198">
    <property type="component" value="Unassembled WGS sequence"/>
</dbReference>
<dbReference type="FunFam" id="3.40.50.720:FF:000018">
    <property type="entry name" value="Malate dehydrogenase"/>
    <property type="match status" value="1"/>
</dbReference>
<dbReference type="HAMAP" id="MF_00488">
    <property type="entry name" value="Lactate_dehydrog"/>
    <property type="match status" value="1"/>
</dbReference>
<feature type="domain" description="Lactate/malate dehydrogenase C-terminal" evidence="14">
    <location>
        <begin position="142"/>
        <end position="306"/>
    </location>
</feature>
<evidence type="ECO:0000313" key="15">
    <source>
        <dbReference type="EMBL" id="HDP78885.1"/>
    </source>
</evidence>
<dbReference type="PROSITE" id="PS00064">
    <property type="entry name" value="L_LDH"/>
    <property type="match status" value="1"/>
</dbReference>
<dbReference type="InterPro" id="IPR018177">
    <property type="entry name" value="L-lactate_DH_AS"/>
</dbReference>
<dbReference type="PRINTS" id="PR00086">
    <property type="entry name" value="LLDHDRGNASE"/>
</dbReference>
<dbReference type="InterPro" id="IPR011304">
    <property type="entry name" value="L-lactate_DH"/>
</dbReference>
<evidence type="ECO:0000259" key="13">
    <source>
        <dbReference type="Pfam" id="PF00056"/>
    </source>
</evidence>